<protein>
    <submittedName>
        <fullName evidence="1">Uncharacterized protein</fullName>
    </submittedName>
</protein>
<evidence type="ECO:0000313" key="3">
    <source>
        <dbReference type="EMBL" id="XCD05479.1"/>
    </source>
</evidence>
<reference evidence="1" key="1">
    <citation type="submission" date="2024-03" db="EMBL/GenBank/DDBJ databases">
        <title>Diverse circular DNA viruses in blood, oral, and fecal samples of captive lemurs.</title>
        <authorList>
            <person name="Paietta E.N."/>
            <person name="Kraberger S."/>
            <person name="Lund M.C."/>
            <person name="Custer J.M."/>
            <person name="Vargas K.M."/>
            <person name="Ehmke E.E."/>
            <person name="Yoder A.D."/>
            <person name="Varsani A."/>
        </authorList>
    </citation>
    <scope>NUCLEOTIDE SEQUENCE</scope>
    <source>
        <strain evidence="1">Duke_21_83</strain>
        <strain evidence="2">Duke_24FF_1160</strain>
        <strain evidence="3">Duke_24FS_91</strain>
        <strain evidence="4">Duke_25FF_1232</strain>
        <strain evidence="5">Duke_26_73</strain>
        <strain evidence="6">Duke_28FS_91</strain>
    </source>
</reference>
<proteinExistence type="predicted"/>
<accession>A0AAU8AY72</accession>
<evidence type="ECO:0000313" key="4">
    <source>
        <dbReference type="EMBL" id="XCD06069.1"/>
    </source>
</evidence>
<dbReference type="EMBL" id="PP511744">
    <property type="protein sequence ID" value="XCD07053.1"/>
    <property type="molecule type" value="Genomic_DNA"/>
</dbReference>
<dbReference type="EMBL" id="PP511629">
    <property type="protein sequence ID" value="XCD06069.1"/>
    <property type="molecule type" value="Genomic_DNA"/>
</dbReference>
<evidence type="ECO:0000313" key="1">
    <source>
        <dbReference type="EMBL" id="XCD04078.1"/>
    </source>
</evidence>
<evidence type="ECO:0000313" key="2">
    <source>
        <dbReference type="EMBL" id="XCD04766.1"/>
    </source>
</evidence>
<dbReference type="EMBL" id="PP511564">
    <property type="protein sequence ID" value="XCD05479.1"/>
    <property type="molecule type" value="Genomic_DNA"/>
</dbReference>
<name>A0AAU8AY72_9VIRU</name>
<evidence type="ECO:0000313" key="6">
    <source>
        <dbReference type="EMBL" id="XCD07893.1"/>
    </source>
</evidence>
<dbReference type="EMBL" id="PP511825">
    <property type="protein sequence ID" value="XCD07893.1"/>
    <property type="molecule type" value="Genomic_DNA"/>
</dbReference>
<dbReference type="EMBL" id="PP511420">
    <property type="protein sequence ID" value="XCD04078.1"/>
    <property type="molecule type" value="Genomic_DNA"/>
</dbReference>
<dbReference type="EMBL" id="PP511503">
    <property type="protein sequence ID" value="XCD04766.1"/>
    <property type="molecule type" value="Genomic_DNA"/>
</dbReference>
<sequence>MTKSTKDSDAEVSMCGLFEYVVHTVSSHSPVITIFASSVRGALGKISRLVARRDDYKAITVVVVHAKHAPDICFKRFYESGSPLSPWLRGDTPMNEV</sequence>
<evidence type="ECO:0000313" key="5">
    <source>
        <dbReference type="EMBL" id="XCD07053.1"/>
    </source>
</evidence>
<organism evidence="1">
    <name type="scientific">Dulem virus 149</name>
    <dbReference type="NCBI Taxonomy" id="3145626"/>
    <lineage>
        <taxon>Viruses</taxon>
        <taxon>Monodnaviria</taxon>
        <taxon>Sangervirae</taxon>
        <taxon>Phixviricota</taxon>
        <taxon>Malgrandaviricetes</taxon>
        <taxon>Petitvirales</taxon>
        <taxon>Microviridae</taxon>
        <taxon>Microvirus</taxon>
    </lineage>
</organism>